<dbReference type="InterPro" id="IPR008189">
    <property type="entry name" value="rRNA_ssu_MeTfrase_I"/>
</dbReference>
<accession>O51388</accession>
<dbReference type="FunFam" id="3.40.1010.10:FF:000007">
    <property type="entry name" value="Ribosomal RNA small subunit methyltransferase I"/>
    <property type="match status" value="1"/>
</dbReference>
<dbReference type="PANTHER" id="PTHR46111:SF1">
    <property type="entry name" value="RIBOSOMAL RNA SMALL SUBUNIT METHYLTRANSFERASE I"/>
    <property type="match status" value="1"/>
</dbReference>
<keyword evidence="9" id="KW-1185">Reference proteome</keyword>
<keyword evidence="1 6" id="KW-0963">Cytoplasm</keyword>
<dbReference type="InterPro" id="IPR035996">
    <property type="entry name" value="4pyrrol_Methylase_sf"/>
</dbReference>
<dbReference type="SUPFAM" id="SSF53790">
    <property type="entry name" value="Tetrapyrrole methylase"/>
    <property type="match status" value="1"/>
</dbReference>
<dbReference type="CDD" id="cd11648">
    <property type="entry name" value="RsmI"/>
    <property type="match status" value="1"/>
</dbReference>
<dbReference type="AlphaFoldDB" id="O51388"/>
<comment type="subcellular location">
    <subcellularLocation>
        <location evidence="6">Cytoplasm</location>
    </subcellularLocation>
</comment>
<evidence type="ECO:0000313" key="9">
    <source>
        <dbReference type="Proteomes" id="UP000001807"/>
    </source>
</evidence>
<evidence type="ECO:0000256" key="3">
    <source>
        <dbReference type="ARBA" id="ARBA00022603"/>
    </source>
</evidence>
<evidence type="ECO:0000256" key="5">
    <source>
        <dbReference type="ARBA" id="ARBA00022691"/>
    </source>
</evidence>
<dbReference type="PANTHER" id="PTHR46111">
    <property type="entry name" value="RIBOSOMAL RNA SMALL SUBUNIT METHYLTRANSFERASE I"/>
    <property type="match status" value="1"/>
</dbReference>
<dbReference type="PIRSF" id="PIRSF005917">
    <property type="entry name" value="MTase_YraL"/>
    <property type="match status" value="1"/>
</dbReference>
<dbReference type="PaxDb" id="224326-BB_0427"/>
<dbReference type="Gene3D" id="3.30.950.10">
    <property type="entry name" value="Methyltransferase, Cobalt-precorrin-4 Transmethylase, Domain 2"/>
    <property type="match status" value="1"/>
</dbReference>
<evidence type="ECO:0000313" key="8">
    <source>
        <dbReference type="EMBL" id="AAC66807.2"/>
    </source>
</evidence>
<evidence type="ECO:0000256" key="2">
    <source>
        <dbReference type="ARBA" id="ARBA00022552"/>
    </source>
</evidence>
<dbReference type="PROSITE" id="PS01296">
    <property type="entry name" value="RSMI"/>
    <property type="match status" value="1"/>
</dbReference>
<feature type="domain" description="Tetrapyrrole methylase" evidence="7">
    <location>
        <begin position="33"/>
        <end position="222"/>
    </location>
</feature>
<dbReference type="HOGENOM" id="CLU_044779_4_0_12"/>
<dbReference type="InterPro" id="IPR014776">
    <property type="entry name" value="4pyrrole_Mease_sub2"/>
</dbReference>
<dbReference type="GO" id="GO:0070677">
    <property type="term" value="F:rRNA (cytosine-2'-O-)-methyltransferase activity"/>
    <property type="evidence" value="ECO:0007669"/>
    <property type="project" value="UniProtKB-UniRule"/>
</dbReference>
<dbReference type="KEGG" id="bbu:BB_0427"/>
<dbReference type="EC" id="2.1.1.198" evidence="6"/>
<dbReference type="Gene3D" id="3.40.1010.10">
    <property type="entry name" value="Cobalt-precorrin-4 Transmethylase, Domain 1"/>
    <property type="match status" value="1"/>
</dbReference>
<dbReference type="GO" id="GO:0005737">
    <property type="term" value="C:cytoplasm"/>
    <property type="evidence" value="ECO:0007669"/>
    <property type="project" value="UniProtKB-SubCell"/>
</dbReference>
<dbReference type="InterPro" id="IPR018063">
    <property type="entry name" value="SAM_MeTrfase_RsmI_CS"/>
</dbReference>
<evidence type="ECO:0000259" key="7">
    <source>
        <dbReference type="Pfam" id="PF00590"/>
    </source>
</evidence>
<dbReference type="Pfam" id="PF00590">
    <property type="entry name" value="TP_methylase"/>
    <property type="match status" value="1"/>
</dbReference>
<protein>
    <recommendedName>
        <fullName evidence="6">Ribosomal RNA small subunit methyltransferase I</fullName>
        <ecNumber evidence="6">2.1.1.198</ecNumber>
    </recommendedName>
    <alternativeName>
        <fullName evidence="6">16S rRNA 2'-O-ribose C1402 methyltransferase</fullName>
    </alternativeName>
    <alternativeName>
        <fullName evidence="6">rRNA (cytidine-2'-O-)-methyltransferase RsmI</fullName>
    </alternativeName>
</protein>
<proteinExistence type="inferred from homology"/>
<sequence length="255" mass="28756">MVSKRFWIFIIKKNVFNIFYLFLVLEELKGPVLYIVGTPIGNLEDITYRAIDVLKSVNVIFAEDTRVTSKLLSRYKINKKMISCNAVTENKKISLLLDYLAKGNSVAFVSDAGTPGLSDPGSLLVAAAFREGYKVCPIPGVSSFNTIVSVNPFRDKSVFFEGFLPNKGLKRFKRIAELYKRGDAFVLLESGHRILKLLVEISSVSLDAKVLIGREMTKIYEEYQIGKPLELKKYFESSKDKVKGEFTILVSRSRS</sequence>
<dbReference type="STRING" id="224326.BB_0427"/>
<dbReference type="EMBL" id="AE000783">
    <property type="protein sequence ID" value="AAC66807.2"/>
    <property type="molecule type" value="Genomic_DNA"/>
</dbReference>
<gene>
    <name evidence="6" type="primary">rsmI</name>
    <name evidence="8" type="ordered locus">BB_0427</name>
</gene>
<keyword evidence="2 6" id="KW-0698">rRNA processing</keyword>
<keyword evidence="4 6" id="KW-0808">Transferase</keyword>
<keyword evidence="3 6" id="KW-0489">Methyltransferase</keyword>
<reference evidence="8 9" key="1">
    <citation type="journal article" date="1997" name="Nature">
        <title>Genomic sequence of a Lyme disease spirochaete, Borrelia burgdorferi.</title>
        <authorList>
            <person name="Fraser C.M."/>
            <person name="Casjens S."/>
            <person name="Huang W.M."/>
            <person name="Sutton G.G."/>
            <person name="Clayton R."/>
            <person name="Lathigra R."/>
            <person name="White O."/>
            <person name="Ketchum K.A."/>
            <person name="Dodson R."/>
            <person name="Hickey E.K."/>
            <person name="Gwinn M."/>
            <person name="Dougherty B."/>
            <person name="Tomb J.F."/>
            <person name="Fleischmann R.D."/>
            <person name="Richardson D."/>
            <person name="Peterson J."/>
            <person name="Kerlavage A.R."/>
            <person name="Quackenbush J."/>
            <person name="Salzberg S."/>
            <person name="Hanson M."/>
            <person name="van Vugt R."/>
            <person name="Palmer N."/>
            <person name="Adams M.D."/>
            <person name="Gocayne J."/>
            <person name="Weidman J."/>
            <person name="Utterback T."/>
            <person name="Watthey L."/>
            <person name="McDonald L."/>
            <person name="Artiach P."/>
            <person name="Bowman C."/>
            <person name="Garland S."/>
            <person name="Fuji C."/>
            <person name="Cotton M.D."/>
            <person name="Horst K."/>
            <person name="Roberts K."/>
            <person name="Hatch B."/>
            <person name="Smith H.O."/>
            <person name="Venter J.C."/>
        </authorList>
    </citation>
    <scope>NUCLEOTIDE SEQUENCE [LARGE SCALE GENOMIC DNA]</scope>
    <source>
        <strain evidence="9">ATCC 35210 / DSM 4680 / CIP 102532 / B31</strain>
    </source>
</reference>
<dbReference type="InterPro" id="IPR014777">
    <property type="entry name" value="4pyrrole_Mease_sub1"/>
</dbReference>
<organism evidence="8 9">
    <name type="scientific">Borreliella burgdorferi (strain ATCC 35210 / DSM 4680 / CIP 102532 / B31)</name>
    <name type="common">Borrelia burgdorferi</name>
    <dbReference type="NCBI Taxonomy" id="224326"/>
    <lineage>
        <taxon>Bacteria</taxon>
        <taxon>Pseudomonadati</taxon>
        <taxon>Spirochaetota</taxon>
        <taxon>Spirochaetia</taxon>
        <taxon>Spirochaetales</taxon>
        <taxon>Borreliaceae</taxon>
        <taxon>Borreliella</taxon>
    </lineage>
</organism>
<dbReference type="HAMAP" id="MF_01877">
    <property type="entry name" value="16SrRNA_methyltr_I"/>
    <property type="match status" value="1"/>
</dbReference>
<evidence type="ECO:0000256" key="4">
    <source>
        <dbReference type="ARBA" id="ARBA00022679"/>
    </source>
</evidence>
<dbReference type="InterPro" id="IPR000878">
    <property type="entry name" value="4pyrrol_Mease"/>
</dbReference>
<comment type="catalytic activity">
    <reaction evidence="6">
        <text>cytidine(1402) in 16S rRNA + S-adenosyl-L-methionine = 2'-O-methylcytidine(1402) in 16S rRNA + S-adenosyl-L-homocysteine + H(+)</text>
        <dbReference type="Rhea" id="RHEA:42924"/>
        <dbReference type="Rhea" id="RHEA-COMP:10285"/>
        <dbReference type="Rhea" id="RHEA-COMP:10286"/>
        <dbReference type="ChEBI" id="CHEBI:15378"/>
        <dbReference type="ChEBI" id="CHEBI:57856"/>
        <dbReference type="ChEBI" id="CHEBI:59789"/>
        <dbReference type="ChEBI" id="CHEBI:74495"/>
        <dbReference type="ChEBI" id="CHEBI:82748"/>
        <dbReference type="EC" id="2.1.1.198"/>
    </reaction>
</comment>
<evidence type="ECO:0000256" key="6">
    <source>
        <dbReference type="HAMAP-Rule" id="MF_01877"/>
    </source>
</evidence>
<comment type="similarity">
    <text evidence="6">Belongs to the methyltransferase superfamily. RsmI family.</text>
</comment>
<evidence type="ECO:0000256" key="1">
    <source>
        <dbReference type="ARBA" id="ARBA00022490"/>
    </source>
</evidence>
<comment type="function">
    <text evidence="6">Catalyzes the 2'-O-methylation of the ribose of cytidine 1402 (C1402) in 16S rRNA.</text>
</comment>
<dbReference type="PATRIC" id="fig|224326.49.peg.819"/>
<keyword evidence="5 6" id="KW-0949">S-adenosyl-L-methionine</keyword>
<dbReference type="NCBIfam" id="TIGR00096">
    <property type="entry name" value="16S rRNA (cytidine(1402)-2'-O)-methyltransferase"/>
    <property type="match status" value="1"/>
</dbReference>
<name>O51388_BORBU</name>
<dbReference type="OrthoDB" id="9809084at2"/>
<dbReference type="EnsemblBacteria" id="AAC66807">
    <property type="protein sequence ID" value="AAC66807"/>
    <property type="gene ID" value="BB_0427"/>
</dbReference>
<dbReference type="Proteomes" id="UP000001807">
    <property type="component" value="Chromosome"/>
</dbReference>